<proteinExistence type="predicted"/>
<feature type="domain" description="N-acetyltransferase" evidence="3">
    <location>
        <begin position="13"/>
        <end position="153"/>
    </location>
</feature>
<dbReference type="SUPFAM" id="SSF55729">
    <property type="entry name" value="Acyl-CoA N-acyltransferases (Nat)"/>
    <property type="match status" value="1"/>
</dbReference>
<sequence length="164" mass="17967">MAVTVFVESPLQDDVRNLIAALNAHIEPLAPAEFNFCMTVEDMADDTTTVFVARDDDGNAVGIGALKDHGEGLGEVKRMFTLPEVRGQRVGVRLLNAIQDKARVSGHKRLVLETGTGEGYAGAYRLYENAGFTKCGPILDYPESDYSAFFEKELVMGGFEELFQ</sequence>
<protein>
    <submittedName>
        <fullName evidence="4">N-acetyltransferase</fullName>
    </submittedName>
</protein>
<keyword evidence="2" id="KW-0012">Acyltransferase</keyword>
<dbReference type="Pfam" id="PF13508">
    <property type="entry name" value="Acetyltransf_7"/>
    <property type="match status" value="1"/>
</dbReference>
<dbReference type="EMBL" id="BSNI01000002">
    <property type="protein sequence ID" value="GLQ18613.1"/>
    <property type="molecule type" value="Genomic_DNA"/>
</dbReference>
<name>A0ABQ5UTW1_9HYPH</name>
<gene>
    <name evidence="4" type="ORF">GCM10007879_28620</name>
</gene>
<dbReference type="Gene3D" id="3.40.630.30">
    <property type="match status" value="1"/>
</dbReference>
<keyword evidence="1" id="KW-0808">Transferase</keyword>
<dbReference type="CDD" id="cd04301">
    <property type="entry name" value="NAT_SF"/>
    <property type="match status" value="1"/>
</dbReference>
<evidence type="ECO:0000313" key="4">
    <source>
        <dbReference type="EMBL" id="GLQ18613.1"/>
    </source>
</evidence>
<evidence type="ECO:0000313" key="5">
    <source>
        <dbReference type="Proteomes" id="UP001161405"/>
    </source>
</evidence>
<evidence type="ECO:0000256" key="2">
    <source>
        <dbReference type="ARBA" id="ARBA00023315"/>
    </source>
</evidence>
<organism evidence="4 5">
    <name type="scientific">Maritalea porphyrae</name>
    <dbReference type="NCBI Taxonomy" id="880732"/>
    <lineage>
        <taxon>Bacteria</taxon>
        <taxon>Pseudomonadati</taxon>
        <taxon>Pseudomonadota</taxon>
        <taxon>Alphaproteobacteria</taxon>
        <taxon>Hyphomicrobiales</taxon>
        <taxon>Devosiaceae</taxon>
        <taxon>Maritalea</taxon>
    </lineage>
</organism>
<accession>A0ABQ5UTW1</accession>
<dbReference type="InterPro" id="IPR000182">
    <property type="entry name" value="GNAT_dom"/>
</dbReference>
<dbReference type="PROSITE" id="PS51186">
    <property type="entry name" value="GNAT"/>
    <property type="match status" value="1"/>
</dbReference>
<dbReference type="Proteomes" id="UP001161405">
    <property type="component" value="Unassembled WGS sequence"/>
</dbReference>
<dbReference type="PANTHER" id="PTHR43877">
    <property type="entry name" value="AMINOALKYLPHOSPHONATE N-ACETYLTRANSFERASE-RELATED-RELATED"/>
    <property type="match status" value="1"/>
</dbReference>
<dbReference type="RefSeq" id="WP_284365639.1">
    <property type="nucleotide sequence ID" value="NZ_BSNI01000002.1"/>
</dbReference>
<comment type="caution">
    <text evidence="4">The sequence shown here is derived from an EMBL/GenBank/DDBJ whole genome shotgun (WGS) entry which is preliminary data.</text>
</comment>
<dbReference type="InterPro" id="IPR016181">
    <property type="entry name" value="Acyl_CoA_acyltransferase"/>
</dbReference>
<keyword evidence="5" id="KW-1185">Reference proteome</keyword>
<reference evidence="4" key="2">
    <citation type="submission" date="2023-01" db="EMBL/GenBank/DDBJ databases">
        <title>Draft genome sequence of Maritalea porphyrae strain NBRC 107169.</title>
        <authorList>
            <person name="Sun Q."/>
            <person name="Mori K."/>
        </authorList>
    </citation>
    <scope>NUCLEOTIDE SEQUENCE</scope>
    <source>
        <strain evidence="4">NBRC 107169</strain>
    </source>
</reference>
<dbReference type="PANTHER" id="PTHR43877:SF2">
    <property type="entry name" value="AMINOALKYLPHOSPHONATE N-ACETYLTRANSFERASE-RELATED"/>
    <property type="match status" value="1"/>
</dbReference>
<evidence type="ECO:0000259" key="3">
    <source>
        <dbReference type="PROSITE" id="PS51186"/>
    </source>
</evidence>
<reference evidence="4" key="1">
    <citation type="journal article" date="2014" name="Int. J. Syst. Evol. Microbiol.">
        <title>Complete genome of a new Firmicutes species belonging to the dominant human colonic microbiota ('Ruminococcus bicirculans') reveals two chromosomes and a selective capacity to utilize plant glucans.</title>
        <authorList>
            <consortium name="NISC Comparative Sequencing Program"/>
            <person name="Wegmann U."/>
            <person name="Louis P."/>
            <person name="Goesmann A."/>
            <person name="Henrissat B."/>
            <person name="Duncan S.H."/>
            <person name="Flint H.J."/>
        </authorList>
    </citation>
    <scope>NUCLEOTIDE SEQUENCE</scope>
    <source>
        <strain evidence="4">NBRC 107169</strain>
    </source>
</reference>
<dbReference type="InterPro" id="IPR050832">
    <property type="entry name" value="Bact_Acetyltransf"/>
</dbReference>
<evidence type="ECO:0000256" key="1">
    <source>
        <dbReference type="ARBA" id="ARBA00022679"/>
    </source>
</evidence>